<dbReference type="AlphaFoldDB" id="A0A174LBJ9"/>
<reference evidence="4 6" key="2">
    <citation type="submission" date="2018-08" db="EMBL/GenBank/DDBJ databases">
        <title>A genome reference for cultivated species of the human gut microbiota.</title>
        <authorList>
            <person name="Zou Y."/>
            <person name="Xue W."/>
            <person name="Luo G."/>
        </authorList>
    </citation>
    <scope>NUCLEOTIDE SEQUENCE [LARGE SCALE GENOMIC DNA]</scope>
    <source>
        <strain evidence="4 6">TF05-11AC</strain>
    </source>
</reference>
<name>A0A174LBJ9_9FIRM</name>
<dbReference type="PANTHER" id="PTHR43649:SF11">
    <property type="entry name" value="ABC TRANSPORTER SUBSTRATE-BINDING PROTEIN YESO-RELATED"/>
    <property type="match status" value="1"/>
</dbReference>
<accession>A0A174LBJ9</accession>
<dbReference type="Pfam" id="PF13416">
    <property type="entry name" value="SBP_bac_8"/>
    <property type="match status" value="1"/>
</dbReference>
<dbReference type="PROSITE" id="PS51257">
    <property type="entry name" value="PROKAR_LIPOPROTEIN"/>
    <property type="match status" value="1"/>
</dbReference>
<protein>
    <submittedName>
        <fullName evidence="3 4">Extracellular solute-binding protein</fullName>
    </submittedName>
</protein>
<dbReference type="RefSeq" id="WP_055659648.1">
    <property type="nucleotide sequence ID" value="NZ_CABIXC010000020.1"/>
</dbReference>
<dbReference type="InterPro" id="IPR006059">
    <property type="entry name" value="SBP"/>
</dbReference>
<feature type="chain" id="PRO_5042333102" evidence="2">
    <location>
        <begin position="22"/>
        <end position="457"/>
    </location>
</feature>
<keyword evidence="2" id="KW-0732">Signal</keyword>
<dbReference type="SUPFAM" id="SSF53850">
    <property type="entry name" value="Periplasmic binding protein-like II"/>
    <property type="match status" value="1"/>
</dbReference>
<evidence type="ECO:0000313" key="6">
    <source>
        <dbReference type="Proteomes" id="UP000261257"/>
    </source>
</evidence>
<gene>
    <name evidence="3" type="primary">yesO_17</name>
    <name evidence="4" type="ORF">DXC39_21385</name>
    <name evidence="3" type="ORF">ERS852407_05247</name>
</gene>
<sequence>MKKMFMMAAAGVLAVSLTACGGNQKSATESVNAGAEKTEAQKTEASQEKKETEGKAEEKHMTMTWWGNQVRNERTEAALDLYSEENPGVTFDSQPAEWNDYWVKLNTAAGSGELPDLVQMDYKYLAQFVDSNSLVDLTPYMDDGTIDTSNINPSTLDQGKIGDKIYAVSLGLNAPAMFYNKTLTDQLGIEIKDNMSMDEFISICKEIYEKSGVQTTIAYNDGENFIEYMMRDQGYVLFENGKLGVPGPEPLEKFFALYEQGVKEGWHVSPDIYAERTLGSVEQQPMVYGGEAWCQFNYSNQLTAVEKTAKEGIGFEVGITTWPADHPEKANYLKPSQFISLSVDSKNPEEAAKVINYFTNSQECNDILLAERGVPISSVVAADTAEKLDDVNKRIVNYINDVVTPACSKINPPSPDGTSEVLKVIDQLEEKVCYGEMTAAEAAKQLFEEGNKILGSK</sequence>
<evidence type="ECO:0000256" key="1">
    <source>
        <dbReference type="SAM" id="MobiDB-lite"/>
    </source>
</evidence>
<proteinExistence type="predicted"/>
<evidence type="ECO:0000256" key="2">
    <source>
        <dbReference type="SAM" id="SignalP"/>
    </source>
</evidence>
<feature type="signal peptide" evidence="2">
    <location>
        <begin position="1"/>
        <end position="21"/>
    </location>
</feature>
<organism evidence="3 5">
    <name type="scientific">Hungatella hathewayi</name>
    <dbReference type="NCBI Taxonomy" id="154046"/>
    <lineage>
        <taxon>Bacteria</taxon>
        <taxon>Bacillati</taxon>
        <taxon>Bacillota</taxon>
        <taxon>Clostridia</taxon>
        <taxon>Lachnospirales</taxon>
        <taxon>Lachnospiraceae</taxon>
        <taxon>Hungatella</taxon>
    </lineage>
</organism>
<dbReference type="Gene3D" id="3.40.190.10">
    <property type="entry name" value="Periplasmic binding protein-like II"/>
    <property type="match status" value="2"/>
</dbReference>
<dbReference type="PANTHER" id="PTHR43649">
    <property type="entry name" value="ARABINOSE-BINDING PROTEIN-RELATED"/>
    <property type="match status" value="1"/>
</dbReference>
<evidence type="ECO:0000313" key="4">
    <source>
        <dbReference type="EMBL" id="RGM00074.1"/>
    </source>
</evidence>
<dbReference type="Proteomes" id="UP000095651">
    <property type="component" value="Unassembled WGS sequence"/>
</dbReference>
<feature type="compositionally biased region" description="Basic and acidic residues" evidence="1">
    <location>
        <begin position="36"/>
        <end position="59"/>
    </location>
</feature>
<evidence type="ECO:0000313" key="5">
    <source>
        <dbReference type="Proteomes" id="UP000095651"/>
    </source>
</evidence>
<evidence type="ECO:0000313" key="3">
    <source>
        <dbReference type="EMBL" id="CUP18929.1"/>
    </source>
</evidence>
<dbReference type="EMBL" id="CYZE01000020">
    <property type="protein sequence ID" value="CUP18929.1"/>
    <property type="molecule type" value="Genomic_DNA"/>
</dbReference>
<dbReference type="InterPro" id="IPR050490">
    <property type="entry name" value="Bact_solute-bd_prot1"/>
</dbReference>
<reference evidence="3 5" key="1">
    <citation type="submission" date="2015-09" db="EMBL/GenBank/DDBJ databases">
        <authorList>
            <consortium name="Pathogen Informatics"/>
        </authorList>
    </citation>
    <scope>NUCLEOTIDE SEQUENCE [LARGE SCALE GENOMIC DNA]</scope>
    <source>
        <strain evidence="3 5">2789STDY5608850</strain>
    </source>
</reference>
<dbReference type="Proteomes" id="UP000261257">
    <property type="component" value="Unassembled WGS sequence"/>
</dbReference>
<feature type="region of interest" description="Disordered" evidence="1">
    <location>
        <begin position="24"/>
        <end position="59"/>
    </location>
</feature>
<dbReference type="EMBL" id="QSSQ01000027">
    <property type="protein sequence ID" value="RGM00074.1"/>
    <property type="molecule type" value="Genomic_DNA"/>
</dbReference>